<dbReference type="InterPro" id="IPR024976">
    <property type="entry name" value="DUF3885"/>
</dbReference>
<evidence type="ECO:0000259" key="1">
    <source>
        <dbReference type="Pfam" id="PF13021"/>
    </source>
</evidence>
<sequence>MNMTDYLNINFPGLSLEPPLFYSWESSLRFELGDPGLFDIDGEHYLERVYFRAIELFKELHHPNDDVILVTDAYFANVAKGRVHKLNLYQRFIKNKKILRHIQIEVIPDESDASGTSIGPPFYIHRFWLPCKAREIKYAPLIQAICNQDMALKPKIKHRVFFVNITQGSIFHIYDDRGCDVISMTPDVLREVYDKYYGWILKYDKAKMDRVFRAD</sequence>
<organism evidence="2 3">
    <name type="scientific">Paenibacillus cookii</name>
    <dbReference type="NCBI Taxonomy" id="157839"/>
    <lineage>
        <taxon>Bacteria</taxon>
        <taxon>Bacillati</taxon>
        <taxon>Bacillota</taxon>
        <taxon>Bacilli</taxon>
        <taxon>Bacillales</taxon>
        <taxon>Paenibacillaceae</taxon>
        <taxon>Paenibacillus</taxon>
    </lineage>
</organism>
<keyword evidence="3" id="KW-1185">Reference proteome</keyword>
<accession>A0ABQ4LV25</accession>
<gene>
    <name evidence="2" type="primary">ynaE</name>
    <name evidence="2" type="ORF">J21TS3_19520</name>
</gene>
<dbReference type="RefSeq" id="WP_212949245.1">
    <property type="nucleotide sequence ID" value="NZ_BORW01000007.1"/>
</dbReference>
<dbReference type="EMBL" id="BORW01000007">
    <property type="protein sequence ID" value="GIO67131.1"/>
    <property type="molecule type" value="Genomic_DNA"/>
</dbReference>
<evidence type="ECO:0000313" key="3">
    <source>
        <dbReference type="Proteomes" id="UP000680638"/>
    </source>
</evidence>
<comment type="caution">
    <text evidence="2">The sequence shown here is derived from an EMBL/GenBank/DDBJ whole genome shotgun (WGS) entry which is preliminary data.</text>
</comment>
<protein>
    <recommendedName>
        <fullName evidence="1">DUF3885 domain-containing protein</fullName>
    </recommendedName>
</protein>
<evidence type="ECO:0000313" key="2">
    <source>
        <dbReference type="EMBL" id="GIO67131.1"/>
    </source>
</evidence>
<name>A0ABQ4LV25_9BACL</name>
<feature type="domain" description="DUF3885" evidence="1">
    <location>
        <begin position="4"/>
        <end position="204"/>
    </location>
</feature>
<proteinExistence type="predicted"/>
<dbReference type="Proteomes" id="UP000680638">
    <property type="component" value="Unassembled WGS sequence"/>
</dbReference>
<dbReference type="Pfam" id="PF13021">
    <property type="entry name" value="DUF3885"/>
    <property type="match status" value="1"/>
</dbReference>
<reference evidence="2 3" key="1">
    <citation type="submission" date="2021-03" db="EMBL/GenBank/DDBJ databases">
        <title>Antimicrobial resistance genes in bacteria isolated from Japanese honey, and their potential for conferring macrolide and lincosamide resistance in the American foulbrood pathogen Paenibacillus larvae.</title>
        <authorList>
            <person name="Okamoto M."/>
            <person name="Kumagai M."/>
            <person name="Kanamori H."/>
            <person name="Takamatsu D."/>
        </authorList>
    </citation>
    <scope>NUCLEOTIDE SEQUENCE [LARGE SCALE GENOMIC DNA]</scope>
    <source>
        <strain evidence="2 3">J21TS3</strain>
    </source>
</reference>